<proteinExistence type="predicted"/>
<protein>
    <submittedName>
        <fullName evidence="1">Uncharacterized protein</fullName>
    </submittedName>
</protein>
<evidence type="ECO:0000313" key="2">
    <source>
        <dbReference type="Proteomes" id="UP000528286"/>
    </source>
</evidence>
<dbReference type="EMBL" id="JACIEZ010000011">
    <property type="protein sequence ID" value="MBB4066767.1"/>
    <property type="molecule type" value="Genomic_DNA"/>
</dbReference>
<dbReference type="RefSeq" id="WP_183368025.1">
    <property type="nucleotide sequence ID" value="NZ_JACIEZ010000011.1"/>
</dbReference>
<reference evidence="1 2" key="1">
    <citation type="submission" date="2020-08" db="EMBL/GenBank/DDBJ databases">
        <title>Genomic Encyclopedia of Type Strains, Phase IV (KMG-IV): sequencing the most valuable type-strain genomes for metagenomic binning, comparative biology and taxonomic classification.</title>
        <authorList>
            <person name="Goeker M."/>
        </authorList>
    </citation>
    <scope>NUCLEOTIDE SEQUENCE [LARGE SCALE GENOMIC DNA]</scope>
    <source>
        <strain evidence="1 2">DSM 29853</strain>
    </source>
</reference>
<sequence length="78" mass="8595">MNNSIAAYNAGMKAARSMLQVGHKFEGSLLIADALGYKRFEQEWEYALHGASTVIGEFRAVFTNAEGVITGLELDTRR</sequence>
<evidence type="ECO:0000313" key="1">
    <source>
        <dbReference type="EMBL" id="MBB4066767.1"/>
    </source>
</evidence>
<organism evidence="1 2">
    <name type="scientific">Gellertiella hungarica</name>
    <dbReference type="NCBI Taxonomy" id="1572859"/>
    <lineage>
        <taxon>Bacteria</taxon>
        <taxon>Pseudomonadati</taxon>
        <taxon>Pseudomonadota</taxon>
        <taxon>Alphaproteobacteria</taxon>
        <taxon>Hyphomicrobiales</taxon>
        <taxon>Rhizobiaceae</taxon>
        <taxon>Gellertiella</taxon>
    </lineage>
</organism>
<comment type="caution">
    <text evidence="1">The sequence shown here is derived from an EMBL/GenBank/DDBJ whole genome shotgun (WGS) entry which is preliminary data.</text>
</comment>
<accession>A0A7W6JAB2</accession>
<keyword evidence="2" id="KW-1185">Reference proteome</keyword>
<gene>
    <name evidence="1" type="ORF">GGR23_003985</name>
</gene>
<name>A0A7W6JAB2_9HYPH</name>
<dbReference type="AlphaFoldDB" id="A0A7W6JAB2"/>
<dbReference type="Proteomes" id="UP000528286">
    <property type="component" value="Unassembled WGS sequence"/>
</dbReference>